<dbReference type="Proteomes" id="UP000242755">
    <property type="component" value="Unassembled WGS sequence"/>
</dbReference>
<dbReference type="GO" id="GO:0009318">
    <property type="term" value="C:exodeoxyribonuclease VII complex"/>
    <property type="evidence" value="ECO:0007669"/>
    <property type="project" value="UniProtKB-UniRule"/>
</dbReference>
<protein>
    <recommendedName>
        <fullName evidence="6">Exodeoxyribonuclease 7 small subunit</fullName>
        <ecNumber evidence="6">3.1.11.6</ecNumber>
    </recommendedName>
    <alternativeName>
        <fullName evidence="6">Exodeoxyribonuclease VII small subunit</fullName>
        <shortName evidence="6">Exonuclease VII small subunit</shortName>
    </alternativeName>
</protein>
<comment type="caution">
    <text evidence="8">The sequence shown here is derived from an EMBL/GenBank/DDBJ whole genome shotgun (WGS) entry which is preliminary data.</text>
</comment>
<organism evidence="8 11">
    <name type="scientific">Brevibacterium ravenspurgense</name>
    <dbReference type="NCBI Taxonomy" id="479117"/>
    <lineage>
        <taxon>Bacteria</taxon>
        <taxon>Bacillati</taxon>
        <taxon>Actinomycetota</taxon>
        <taxon>Actinomycetes</taxon>
        <taxon>Micrococcales</taxon>
        <taxon>Brevibacteriaceae</taxon>
        <taxon>Brevibacterium</taxon>
    </lineage>
</organism>
<evidence type="ECO:0000313" key="10">
    <source>
        <dbReference type="Proteomes" id="UP000242755"/>
    </source>
</evidence>
<dbReference type="NCBIfam" id="TIGR01280">
    <property type="entry name" value="xseB"/>
    <property type="match status" value="1"/>
</dbReference>
<evidence type="ECO:0000256" key="4">
    <source>
        <dbReference type="ARBA" id="ARBA00022801"/>
    </source>
</evidence>
<dbReference type="Proteomes" id="UP000243589">
    <property type="component" value="Unassembled WGS sequence"/>
</dbReference>
<dbReference type="HAMAP" id="MF_00337">
    <property type="entry name" value="Exonuc_7_S"/>
    <property type="match status" value="1"/>
</dbReference>
<dbReference type="EMBL" id="LQQC01000004">
    <property type="protein sequence ID" value="KXZ59440.1"/>
    <property type="molecule type" value="Genomic_DNA"/>
</dbReference>
<dbReference type="PATRIC" id="fig|479117.4.peg.370"/>
<dbReference type="Gene3D" id="1.10.287.1040">
    <property type="entry name" value="Exonuclease VII, small subunit"/>
    <property type="match status" value="1"/>
</dbReference>
<dbReference type="InterPro" id="IPR003761">
    <property type="entry name" value="Exonuc_VII_S"/>
</dbReference>
<accession>A0A150HCQ9</accession>
<keyword evidence="5 6" id="KW-0269">Exonuclease</keyword>
<dbReference type="GO" id="GO:0008855">
    <property type="term" value="F:exodeoxyribonuclease VII activity"/>
    <property type="evidence" value="ECO:0007669"/>
    <property type="project" value="UniProtKB-UniRule"/>
</dbReference>
<sequence length="85" mass="9541">MTENTMPESTAAPSDAQNMSYEQARDELVTVVRTLEGGNLPLEESLRLWQRGEELADRCQAWLDGARETLNEAQAKRENTTESAE</sequence>
<evidence type="ECO:0000256" key="5">
    <source>
        <dbReference type="ARBA" id="ARBA00022839"/>
    </source>
</evidence>
<reference evidence="8 11" key="1">
    <citation type="submission" date="2016-01" db="EMBL/GenBank/DDBJ databases">
        <title>Use of Whole Genome Sequencing to ascertain that Brevibacterium massiliense (Roux, Raoult 2009) is a later heterotypic synonym of Brevibacterium ravenspurgense (Mages 2008).</title>
        <authorList>
            <person name="Bernier A.-M."/>
            <person name="Burdz T."/>
            <person name="Huynh C."/>
            <person name="Pachecho A.L."/>
            <person name="Wiebe D."/>
            <person name="Bonner C."/>
            <person name="Bernard K."/>
        </authorList>
    </citation>
    <scope>NUCLEOTIDE SEQUENCE [LARGE SCALE GENOMIC DNA]</scope>
    <source>
        <strain evidence="8 11">CCUG56047</strain>
    </source>
</reference>
<dbReference type="SUPFAM" id="SSF116842">
    <property type="entry name" value="XseB-like"/>
    <property type="match status" value="1"/>
</dbReference>
<keyword evidence="3 6" id="KW-0540">Nuclease</keyword>
<dbReference type="PANTHER" id="PTHR34137">
    <property type="entry name" value="EXODEOXYRIBONUCLEASE 7 SMALL SUBUNIT"/>
    <property type="match status" value="1"/>
</dbReference>
<feature type="region of interest" description="Disordered" evidence="7">
    <location>
        <begin position="1"/>
        <end position="23"/>
    </location>
</feature>
<feature type="compositionally biased region" description="Polar residues" evidence="7">
    <location>
        <begin position="1"/>
        <end position="21"/>
    </location>
</feature>
<dbReference type="EC" id="3.1.11.6" evidence="6"/>
<dbReference type="STRING" id="1176165.GCA_001584405_01956"/>
<keyword evidence="2 6" id="KW-0963">Cytoplasm</keyword>
<name>A0A150HCQ9_9MICO</name>
<dbReference type="NCBIfam" id="NF002139">
    <property type="entry name" value="PRK00977.1-3"/>
    <property type="match status" value="1"/>
</dbReference>
<dbReference type="PIRSF" id="PIRSF006488">
    <property type="entry name" value="Exonuc_VII_S"/>
    <property type="match status" value="1"/>
</dbReference>
<dbReference type="PANTHER" id="PTHR34137:SF1">
    <property type="entry name" value="EXODEOXYRIBONUCLEASE 7 SMALL SUBUNIT"/>
    <property type="match status" value="1"/>
</dbReference>
<dbReference type="Pfam" id="PF02609">
    <property type="entry name" value="Exonuc_VII_S"/>
    <property type="match status" value="1"/>
</dbReference>
<comment type="similarity">
    <text evidence="1 6">Belongs to the XseB family.</text>
</comment>
<gene>
    <name evidence="6 8" type="primary">xseB</name>
    <name evidence="8" type="ORF">Bravens_00374</name>
    <name evidence="9" type="ORF">CYJ40_09535</name>
</gene>
<evidence type="ECO:0000313" key="11">
    <source>
        <dbReference type="Proteomes" id="UP000243589"/>
    </source>
</evidence>
<evidence type="ECO:0000313" key="9">
    <source>
        <dbReference type="EMBL" id="PKY69537.1"/>
    </source>
</evidence>
<dbReference type="RefSeq" id="WP_061944103.1">
    <property type="nucleotide sequence ID" value="NZ_JAKRCZ010000002.1"/>
</dbReference>
<evidence type="ECO:0000256" key="7">
    <source>
        <dbReference type="SAM" id="MobiDB-lite"/>
    </source>
</evidence>
<evidence type="ECO:0000256" key="3">
    <source>
        <dbReference type="ARBA" id="ARBA00022722"/>
    </source>
</evidence>
<dbReference type="GO" id="GO:0006308">
    <property type="term" value="P:DNA catabolic process"/>
    <property type="evidence" value="ECO:0007669"/>
    <property type="project" value="UniProtKB-UniRule"/>
</dbReference>
<dbReference type="InterPro" id="IPR037004">
    <property type="entry name" value="Exonuc_VII_ssu_sf"/>
</dbReference>
<evidence type="ECO:0000256" key="6">
    <source>
        <dbReference type="HAMAP-Rule" id="MF_00337"/>
    </source>
</evidence>
<dbReference type="EMBL" id="PKGO01000010">
    <property type="protein sequence ID" value="PKY69537.1"/>
    <property type="molecule type" value="Genomic_DNA"/>
</dbReference>
<comment type="subcellular location">
    <subcellularLocation>
        <location evidence="6">Cytoplasm</location>
    </subcellularLocation>
</comment>
<comment type="function">
    <text evidence="6">Bidirectionally degrades single-stranded DNA into large acid-insoluble oligonucleotides, which are then degraded further into small acid-soluble oligonucleotides.</text>
</comment>
<dbReference type="GO" id="GO:0005829">
    <property type="term" value="C:cytosol"/>
    <property type="evidence" value="ECO:0007669"/>
    <property type="project" value="TreeGrafter"/>
</dbReference>
<evidence type="ECO:0000256" key="2">
    <source>
        <dbReference type="ARBA" id="ARBA00022490"/>
    </source>
</evidence>
<comment type="catalytic activity">
    <reaction evidence="6">
        <text>Exonucleolytic cleavage in either 5'- to 3'- or 3'- to 5'-direction to yield nucleoside 5'-phosphates.</text>
        <dbReference type="EC" id="3.1.11.6"/>
    </reaction>
</comment>
<proteinExistence type="inferred from homology"/>
<comment type="subunit">
    <text evidence="6">Heterooligomer composed of large and small subunits.</text>
</comment>
<evidence type="ECO:0000313" key="8">
    <source>
        <dbReference type="EMBL" id="KXZ59440.1"/>
    </source>
</evidence>
<dbReference type="AlphaFoldDB" id="A0A150HCQ9"/>
<evidence type="ECO:0000256" key="1">
    <source>
        <dbReference type="ARBA" id="ARBA00009998"/>
    </source>
</evidence>
<keyword evidence="4 6" id="KW-0378">Hydrolase</keyword>
<reference evidence="9 10" key="2">
    <citation type="submission" date="2017-12" db="EMBL/GenBank/DDBJ databases">
        <title>Phylogenetic diversity of female urinary microbiome.</title>
        <authorList>
            <person name="Thomas-White K."/>
            <person name="Wolfe A.J."/>
        </authorList>
    </citation>
    <scope>NUCLEOTIDE SEQUENCE [LARGE SCALE GENOMIC DNA]</scope>
    <source>
        <strain evidence="9 10">UMB0426</strain>
    </source>
</reference>
<keyword evidence="11" id="KW-1185">Reference proteome</keyword>